<keyword evidence="3" id="KW-1185">Reference proteome</keyword>
<dbReference type="Proteomes" id="UP000309038">
    <property type="component" value="Unassembled WGS sequence"/>
</dbReference>
<evidence type="ECO:0000313" key="3">
    <source>
        <dbReference type="Proteomes" id="UP000309038"/>
    </source>
</evidence>
<comment type="caution">
    <text evidence="2">The sequence shown here is derived from an EMBL/GenBank/DDBJ whole genome shotgun (WGS) entry which is preliminary data.</text>
</comment>
<proteinExistence type="predicted"/>
<evidence type="ECO:0000313" key="2">
    <source>
        <dbReference type="EMBL" id="THG97672.1"/>
    </source>
</evidence>
<gene>
    <name evidence="2" type="ORF">EW026_g4368</name>
</gene>
<sequence>MGFVAGVGATVWGCAVQLMAAGKYLFVALLIIAGIVASVATRSMARLQWFYCALNVILCLVVIIGLPAATPVEYKNTAEYAFGGFENCLVVSIAFSMGTDIEIIMASPIGQPMAAILFNSFGKKGTLVVWALVVLAQFMGVTSAVSPGSDWQFAW</sequence>
<feature type="transmembrane region" description="Helical" evidence="1">
    <location>
        <begin position="127"/>
        <end position="145"/>
    </location>
</feature>
<evidence type="ECO:0000256" key="1">
    <source>
        <dbReference type="SAM" id="Phobius"/>
    </source>
</evidence>
<name>A0A4V3XAD3_9APHY</name>
<keyword evidence="1" id="KW-0812">Transmembrane</keyword>
<reference evidence="2 3" key="1">
    <citation type="submission" date="2019-02" db="EMBL/GenBank/DDBJ databases">
        <title>Genome sequencing of the rare red list fungi Phlebia centrifuga.</title>
        <authorList>
            <person name="Buettner E."/>
            <person name="Kellner H."/>
        </authorList>
    </citation>
    <scope>NUCLEOTIDE SEQUENCE [LARGE SCALE GENOMIC DNA]</scope>
    <source>
        <strain evidence="2 3">DSM 108282</strain>
    </source>
</reference>
<keyword evidence="1" id="KW-1133">Transmembrane helix</keyword>
<organism evidence="2 3">
    <name type="scientific">Hermanssonia centrifuga</name>
    <dbReference type="NCBI Taxonomy" id="98765"/>
    <lineage>
        <taxon>Eukaryota</taxon>
        <taxon>Fungi</taxon>
        <taxon>Dikarya</taxon>
        <taxon>Basidiomycota</taxon>
        <taxon>Agaricomycotina</taxon>
        <taxon>Agaricomycetes</taxon>
        <taxon>Polyporales</taxon>
        <taxon>Meruliaceae</taxon>
        <taxon>Hermanssonia</taxon>
    </lineage>
</organism>
<feature type="transmembrane region" description="Helical" evidence="1">
    <location>
        <begin position="20"/>
        <end position="40"/>
    </location>
</feature>
<dbReference type="AlphaFoldDB" id="A0A4V3XAD3"/>
<dbReference type="EMBL" id="SGPJ01000155">
    <property type="protein sequence ID" value="THG97672.1"/>
    <property type="molecule type" value="Genomic_DNA"/>
</dbReference>
<feature type="transmembrane region" description="Helical" evidence="1">
    <location>
        <begin position="49"/>
        <end position="69"/>
    </location>
</feature>
<keyword evidence="1" id="KW-0472">Membrane</keyword>
<protein>
    <submittedName>
        <fullName evidence="2">Uncharacterized protein</fullName>
    </submittedName>
</protein>
<accession>A0A4V3XAD3</accession>